<dbReference type="EMBL" id="ABJB010515591">
    <property type="status" value="NOT_ANNOTATED_CDS"/>
    <property type="molecule type" value="Genomic_DNA"/>
</dbReference>
<dbReference type="HOGENOM" id="CLU_2834010_0_0_1"/>
<dbReference type="EnsemblMetazoa" id="ISCW014369-RA">
    <property type="protein sequence ID" value="ISCW014369-PA"/>
    <property type="gene ID" value="ISCW014369"/>
</dbReference>
<sequence>MRPSGWRLHLRLKRLARDGALLQQELAHRRQMYQTTKKPQYATLIGKLAHHSRLLSATLQRFSQGQ</sequence>
<dbReference type="EMBL" id="DS963660">
    <property type="protein sequence ID" value="EEC19570.1"/>
    <property type="molecule type" value="Genomic_DNA"/>
</dbReference>
<proteinExistence type="predicted"/>
<evidence type="ECO:0000313" key="3">
    <source>
        <dbReference type="Proteomes" id="UP000001555"/>
    </source>
</evidence>
<dbReference type="AlphaFoldDB" id="B7QL48"/>
<dbReference type="InParanoid" id="B7QL48"/>
<name>B7QL48_IXOSC</name>
<reference evidence="2" key="2">
    <citation type="submission" date="2020-05" db="UniProtKB">
        <authorList>
            <consortium name="EnsemblMetazoa"/>
        </authorList>
    </citation>
    <scope>IDENTIFICATION</scope>
    <source>
        <strain evidence="2">wikel</strain>
    </source>
</reference>
<protein>
    <submittedName>
        <fullName evidence="1 2">Uncharacterized protein</fullName>
    </submittedName>
</protein>
<gene>
    <name evidence="1" type="ORF">IscW_ISCW014369</name>
</gene>
<dbReference type="OrthoDB" id="1696305at2759"/>
<dbReference type="PaxDb" id="6945-B7QL48"/>
<dbReference type="VEuPathDB" id="VectorBase:ISCW014369"/>
<accession>B7QL48</accession>
<dbReference type="Proteomes" id="UP000001555">
    <property type="component" value="Unassembled WGS sequence"/>
</dbReference>
<dbReference type="VEuPathDB" id="VectorBase:ISCI014369"/>
<organism>
    <name type="scientific">Ixodes scapularis</name>
    <name type="common">Black-legged tick</name>
    <name type="synonym">Deer tick</name>
    <dbReference type="NCBI Taxonomy" id="6945"/>
    <lineage>
        <taxon>Eukaryota</taxon>
        <taxon>Metazoa</taxon>
        <taxon>Ecdysozoa</taxon>
        <taxon>Arthropoda</taxon>
        <taxon>Chelicerata</taxon>
        <taxon>Arachnida</taxon>
        <taxon>Acari</taxon>
        <taxon>Parasitiformes</taxon>
        <taxon>Ixodida</taxon>
        <taxon>Ixodoidea</taxon>
        <taxon>Ixodidae</taxon>
        <taxon>Ixodinae</taxon>
        <taxon>Ixodes</taxon>
    </lineage>
</organism>
<dbReference type="VEuPathDB" id="VectorBase:ISCP_013683"/>
<evidence type="ECO:0000313" key="2">
    <source>
        <dbReference type="EnsemblMetazoa" id="ISCW014369-PA"/>
    </source>
</evidence>
<keyword evidence="3" id="KW-1185">Reference proteome</keyword>
<evidence type="ECO:0000313" key="1">
    <source>
        <dbReference type="EMBL" id="EEC19570.1"/>
    </source>
</evidence>
<reference evidence="1 3" key="1">
    <citation type="submission" date="2008-03" db="EMBL/GenBank/DDBJ databases">
        <title>Annotation of Ixodes scapularis.</title>
        <authorList>
            <consortium name="Ixodes scapularis Genome Project Consortium"/>
            <person name="Caler E."/>
            <person name="Hannick L.I."/>
            <person name="Bidwell S."/>
            <person name="Joardar V."/>
            <person name="Thiagarajan M."/>
            <person name="Amedeo P."/>
            <person name="Galinsky K.J."/>
            <person name="Schobel S."/>
            <person name="Inman J."/>
            <person name="Hostetler J."/>
            <person name="Miller J."/>
            <person name="Hammond M."/>
            <person name="Megy K."/>
            <person name="Lawson D."/>
            <person name="Kodira C."/>
            <person name="Sutton G."/>
            <person name="Meyer J."/>
            <person name="Hill C.A."/>
            <person name="Birren B."/>
            <person name="Nene V."/>
            <person name="Collins F."/>
            <person name="Alarcon-Chaidez F."/>
            <person name="Wikel S."/>
            <person name="Strausberg R."/>
        </authorList>
    </citation>
    <scope>NUCLEOTIDE SEQUENCE [LARGE SCALE GENOMIC DNA]</scope>
    <source>
        <strain evidence="3">Wikel</strain>
        <strain evidence="1">Wikel colony</strain>
    </source>
</reference>